<evidence type="ECO:0000256" key="2">
    <source>
        <dbReference type="ARBA" id="ARBA00007613"/>
    </source>
</evidence>
<protein>
    <recommendedName>
        <fullName evidence="10">TolC family protein</fullName>
    </recommendedName>
</protein>
<dbReference type="EMBL" id="RJJX01000018">
    <property type="protein sequence ID" value="RUT73610.1"/>
    <property type="molecule type" value="Genomic_DNA"/>
</dbReference>
<keyword evidence="6" id="KW-0472">Membrane</keyword>
<keyword evidence="3" id="KW-0813">Transport</keyword>
<dbReference type="OrthoDB" id="9791261at2"/>
<dbReference type="InterPro" id="IPR003423">
    <property type="entry name" value="OMP_efflux"/>
</dbReference>
<organism evidence="8 9">
    <name type="scientific">Ancylomarina longa</name>
    <dbReference type="NCBI Taxonomy" id="2487017"/>
    <lineage>
        <taxon>Bacteria</taxon>
        <taxon>Pseudomonadati</taxon>
        <taxon>Bacteroidota</taxon>
        <taxon>Bacteroidia</taxon>
        <taxon>Marinilabiliales</taxon>
        <taxon>Marinifilaceae</taxon>
        <taxon>Ancylomarina</taxon>
    </lineage>
</organism>
<gene>
    <name evidence="8" type="ORF">DLK05_12340</name>
</gene>
<evidence type="ECO:0000256" key="1">
    <source>
        <dbReference type="ARBA" id="ARBA00004442"/>
    </source>
</evidence>
<evidence type="ECO:0000256" key="4">
    <source>
        <dbReference type="ARBA" id="ARBA00022452"/>
    </source>
</evidence>
<keyword evidence="4" id="KW-1134">Transmembrane beta strand</keyword>
<comment type="caution">
    <text evidence="8">The sequence shown here is derived from an EMBL/GenBank/DDBJ whole genome shotgun (WGS) entry which is preliminary data.</text>
</comment>
<reference evidence="8 9" key="1">
    <citation type="submission" date="2018-11" db="EMBL/GenBank/DDBJ databases">
        <title>Parancylomarina longa gen. nov., sp. nov., isolated from sediments of southern Okinawa.</title>
        <authorList>
            <person name="Fu T."/>
        </authorList>
    </citation>
    <scope>NUCLEOTIDE SEQUENCE [LARGE SCALE GENOMIC DNA]</scope>
    <source>
        <strain evidence="8 9">T3-2 S1-C</strain>
    </source>
</reference>
<dbReference type="RefSeq" id="WP_127344273.1">
    <property type="nucleotide sequence ID" value="NZ_RJJX01000018.1"/>
</dbReference>
<sequence length="427" mass="48212">MKKILMIFLLSPILLRAQEVKNIGQLFDSLKSQPVSLQDEFRVQQALTGKQLAYSKLYPKVDLFGRYDHSSKAAAMLPLPLNDLFAYKADETRAQPFSENIFRIGTSISMPVLVASIFPMAAKAKKLVQSAEDQKYINLLKNEAIIVGANANLTYLQALNKALEKKKSSLSKTLEFVHIKVNNGRAPESSLLKINDGLHQIDILKNELAIQQEGVISVIKSLTGISLEKPINIEQVGTYQAGVIKSLDPLRKKVDANKLNYRAEKEKLLPSLMLQANYTNSFAKSYNNNQNINKDYTTAGLVLKVPLFAKDQYAHIKKSKLDFESSQNDLQKMSIELEAQAEELQKSLLLIESSIQLYKQSVEDKDQLLAIAKVSYKTDEISMEDYLKYEDDLILEKSKLFKAKAQKWQTLMKLSVIYGNNIEEIVK</sequence>
<keyword evidence="9" id="KW-1185">Reference proteome</keyword>
<dbReference type="PANTHER" id="PTHR30026:SF20">
    <property type="entry name" value="OUTER MEMBRANE PROTEIN TOLC"/>
    <property type="match status" value="1"/>
</dbReference>
<accession>A0A434AGV8</accession>
<evidence type="ECO:0000313" key="8">
    <source>
        <dbReference type="EMBL" id="RUT73610.1"/>
    </source>
</evidence>
<dbReference type="GO" id="GO:0009279">
    <property type="term" value="C:cell outer membrane"/>
    <property type="evidence" value="ECO:0007669"/>
    <property type="project" value="UniProtKB-SubCell"/>
</dbReference>
<comment type="similarity">
    <text evidence="2">Belongs to the outer membrane factor (OMF) (TC 1.B.17) family.</text>
</comment>
<comment type="subcellular location">
    <subcellularLocation>
        <location evidence="1">Cell outer membrane</location>
    </subcellularLocation>
</comment>
<dbReference type="Proteomes" id="UP000282985">
    <property type="component" value="Unassembled WGS sequence"/>
</dbReference>
<keyword evidence="7" id="KW-0998">Cell outer membrane</keyword>
<dbReference type="Gene3D" id="1.20.1600.10">
    <property type="entry name" value="Outer membrane efflux proteins (OEP)"/>
    <property type="match status" value="1"/>
</dbReference>
<evidence type="ECO:0000313" key="9">
    <source>
        <dbReference type="Proteomes" id="UP000282985"/>
    </source>
</evidence>
<evidence type="ECO:0000256" key="7">
    <source>
        <dbReference type="ARBA" id="ARBA00023237"/>
    </source>
</evidence>
<evidence type="ECO:0000256" key="6">
    <source>
        <dbReference type="ARBA" id="ARBA00023136"/>
    </source>
</evidence>
<dbReference type="GO" id="GO:0015288">
    <property type="term" value="F:porin activity"/>
    <property type="evidence" value="ECO:0007669"/>
    <property type="project" value="TreeGrafter"/>
</dbReference>
<dbReference type="GO" id="GO:1990281">
    <property type="term" value="C:efflux pump complex"/>
    <property type="evidence" value="ECO:0007669"/>
    <property type="project" value="TreeGrafter"/>
</dbReference>
<dbReference type="InterPro" id="IPR051906">
    <property type="entry name" value="TolC-like"/>
</dbReference>
<dbReference type="AlphaFoldDB" id="A0A434AGV8"/>
<evidence type="ECO:0000256" key="5">
    <source>
        <dbReference type="ARBA" id="ARBA00022692"/>
    </source>
</evidence>
<dbReference type="Pfam" id="PF02321">
    <property type="entry name" value="OEP"/>
    <property type="match status" value="1"/>
</dbReference>
<proteinExistence type="inferred from homology"/>
<name>A0A434AGV8_9BACT</name>
<keyword evidence="5" id="KW-0812">Transmembrane</keyword>
<dbReference type="SUPFAM" id="SSF56954">
    <property type="entry name" value="Outer membrane efflux proteins (OEP)"/>
    <property type="match status" value="1"/>
</dbReference>
<dbReference type="PANTHER" id="PTHR30026">
    <property type="entry name" value="OUTER MEMBRANE PROTEIN TOLC"/>
    <property type="match status" value="1"/>
</dbReference>
<evidence type="ECO:0008006" key="10">
    <source>
        <dbReference type="Google" id="ProtNLM"/>
    </source>
</evidence>
<dbReference type="GO" id="GO:0015562">
    <property type="term" value="F:efflux transmembrane transporter activity"/>
    <property type="evidence" value="ECO:0007669"/>
    <property type="project" value="InterPro"/>
</dbReference>
<evidence type="ECO:0000256" key="3">
    <source>
        <dbReference type="ARBA" id="ARBA00022448"/>
    </source>
</evidence>